<evidence type="ECO:0000313" key="3">
    <source>
        <dbReference type="Proteomes" id="UP000829685"/>
    </source>
</evidence>
<feature type="region of interest" description="Disordered" evidence="1">
    <location>
        <begin position="1"/>
        <end position="231"/>
    </location>
</feature>
<keyword evidence="3" id="KW-1185">Reference proteome</keyword>
<dbReference type="Proteomes" id="UP000829685">
    <property type="component" value="Unassembled WGS sequence"/>
</dbReference>
<feature type="compositionally biased region" description="Basic and acidic residues" evidence="1">
    <location>
        <begin position="71"/>
        <end position="86"/>
    </location>
</feature>
<sequence length="231" mass="26568">MAPKRPLDSVDDTGGAEPNTKKPRKGGFRVGPDNLPDGTWRRKVIKIKKDLIQKAKIKKAYSKIKAAEQSSKADHEKSNTVERPEGDGQDEGEGEGEGEGTQQPQAEPQLHPERQAMLDEDEAEPEPEPEPPRRARDQRPERPRGRKQQQPPRRPGYYDKALEQASRRKEEQEQREREVQRRLDERNRKTAERERYRRAMAKAKTPGRDGQRRLGRESGLLLERVKKMTGS</sequence>
<dbReference type="PANTHER" id="PTHR41805:SF1">
    <property type="entry name" value="RRNA-PROCESSING PROTEIN FYV7"/>
    <property type="match status" value="1"/>
</dbReference>
<feature type="compositionally biased region" description="Acidic residues" evidence="1">
    <location>
        <begin position="118"/>
        <end position="129"/>
    </location>
</feature>
<feature type="compositionally biased region" description="Basic and acidic residues" evidence="1">
    <location>
        <begin position="206"/>
        <end position="216"/>
    </location>
</feature>
<dbReference type="OrthoDB" id="2135053at2759"/>
<accession>A0A9P9WB74</accession>
<evidence type="ECO:0000256" key="1">
    <source>
        <dbReference type="SAM" id="MobiDB-lite"/>
    </source>
</evidence>
<feature type="compositionally biased region" description="Basic and acidic residues" evidence="1">
    <location>
        <begin position="156"/>
        <end position="197"/>
    </location>
</feature>
<evidence type="ECO:0000313" key="2">
    <source>
        <dbReference type="EMBL" id="KAI1855885.1"/>
    </source>
</evidence>
<dbReference type="EMBL" id="JAFIMR010000049">
    <property type="protein sequence ID" value="KAI1855885.1"/>
    <property type="molecule type" value="Genomic_DNA"/>
</dbReference>
<feature type="compositionally biased region" description="Acidic residues" evidence="1">
    <location>
        <begin position="87"/>
        <end position="98"/>
    </location>
</feature>
<proteinExistence type="predicted"/>
<gene>
    <name evidence="2" type="ORF">JX265_012148</name>
</gene>
<feature type="compositionally biased region" description="Basic and acidic residues" evidence="1">
    <location>
        <begin position="130"/>
        <end position="143"/>
    </location>
</feature>
<evidence type="ECO:0008006" key="4">
    <source>
        <dbReference type="Google" id="ProtNLM"/>
    </source>
</evidence>
<organism evidence="2 3">
    <name type="scientific">Neoarthrinium moseri</name>
    <dbReference type="NCBI Taxonomy" id="1658444"/>
    <lineage>
        <taxon>Eukaryota</taxon>
        <taxon>Fungi</taxon>
        <taxon>Dikarya</taxon>
        <taxon>Ascomycota</taxon>
        <taxon>Pezizomycotina</taxon>
        <taxon>Sordariomycetes</taxon>
        <taxon>Xylariomycetidae</taxon>
        <taxon>Amphisphaeriales</taxon>
        <taxon>Apiosporaceae</taxon>
        <taxon>Neoarthrinium</taxon>
    </lineage>
</organism>
<dbReference type="PANTHER" id="PTHR41805">
    <property type="entry name" value="EXPRESSED PROTEIN"/>
    <property type="match status" value="1"/>
</dbReference>
<protein>
    <recommendedName>
        <fullName evidence="4">rRNA-processing protein FYV7</fullName>
    </recommendedName>
</protein>
<feature type="compositionally biased region" description="Low complexity" evidence="1">
    <location>
        <begin position="100"/>
        <end position="109"/>
    </location>
</feature>
<reference evidence="2" key="1">
    <citation type="submission" date="2021-03" db="EMBL/GenBank/DDBJ databases">
        <title>Revisited historic fungal species revealed as producer of novel bioactive compounds through whole genome sequencing and comparative genomics.</title>
        <authorList>
            <person name="Vignolle G.A."/>
            <person name="Hochenegger N."/>
            <person name="Mach R.L."/>
            <person name="Mach-Aigner A.R."/>
            <person name="Javad Rahimi M."/>
            <person name="Salim K.A."/>
            <person name="Chan C.M."/>
            <person name="Lim L.B.L."/>
            <person name="Cai F."/>
            <person name="Druzhinina I.S."/>
            <person name="U'Ren J.M."/>
            <person name="Derntl C."/>
        </authorList>
    </citation>
    <scope>NUCLEOTIDE SEQUENCE</scope>
    <source>
        <strain evidence="2">TUCIM 5799</strain>
    </source>
</reference>
<dbReference type="AlphaFoldDB" id="A0A9P9WB74"/>
<comment type="caution">
    <text evidence="2">The sequence shown here is derived from an EMBL/GenBank/DDBJ whole genome shotgun (WGS) entry which is preliminary data.</text>
</comment>
<name>A0A9P9WB74_9PEZI</name>